<dbReference type="Proteomes" id="UP000248423">
    <property type="component" value="Unassembled WGS sequence"/>
</dbReference>
<accession>A0A319DTW4</accession>
<evidence type="ECO:0000313" key="3">
    <source>
        <dbReference type="Proteomes" id="UP000248423"/>
    </source>
</evidence>
<dbReference type="EMBL" id="KZ826423">
    <property type="protein sequence ID" value="PYI01176.1"/>
    <property type="molecule type" value="Genomic_DNA"/>
</dbReference>
<sequence length="487" mass="53274">MASIQSVLQAAALLSDISNVHLCDLLPHRNELEIALSNLQKLLKNGSSSNHKDIDPADHHTSIAATGRNDSETSTSAVNNRPLTTSPDTSTGTEAPRASAGLCVTASMESETLHISAAGIGSRGGNPIRKTRESTQTVEQRISNILAALEKKRGKIKDYLSSPVSVVTSTQTDWVGEDPCIIDIELASKQTSLDVKFKAGLGRCLMAARYISWEKETDRPSRVQALTADLSSTDRQFHVEKYVATKPQYKNRETARKAIQHGIKHRVFEEVHGNPGASSLFFFVYSLFRDLPYSALPLLSEKLNQSKDLCDLANGRADWIQECKCLYEGGGGSYVPFYHTSPNALIERIVTASSLKRGLLDESTSSIGKRKRQRTDEMAGEPARPASPTERAVHPTDNTDLDPPDPNNHLDGSVTRVGQQFPRHPSTGLGDLFPVECLDNPVLASTDFLENFCPDAHINDILTDPPYYLDNDHSHPPQDTVPVTIAT</sequence>
<evidence type="ECO:0000313" key="2">
    <source>
        <dbReference type="EMBL" id="PYI01176.1"/>
    </source>
</evidence>
<evidence type="ECO:0000256" key="1">
    <source>
        <dbReference type="SAM" id="MobiDB-lite"/>
    </source>
</evidence>
<keyword evidence="3" id="KW-1185">Reference proteome</keyword>
<organism evidence="2 3">
    <name type="scientific">Aspergillus sclerotiicarbonarius (strain CBS 121057 / IBT 28362)</name>
    <dbReference type="NCBI Taxonomy" id="1448318"/>
    <lineage>
        <taxon>Eukaryota</taxon>
        <taxon>Fungi</taxon>
        <taxon>Dikarya</taxon>
        <taxon>Ascomycota</taxon>
        <taxon>Pezizomycotina</taxon>
        <taxon>Eurotiomycetes</taxon>
        <taxon>Eurotiomycetidae</taxon>
        <taxon>Eurotiales</taxon>
        <taxon>Aspergillaceae</taxon>
        <taxon>Aspergillus</taxon>
        <taxon>Aspergillus subgen. Circumdati</taxon>
    </lineage>
</organism>
<proteinExistence type="predicted"/>
<feature type="compositionally biased region" description="Basic and acidic residues" evidence="1">
    <location>
        <begin position="50"/>
        <end position="61"/>
    </location>
</feature>
<name>A0A319DTW4_ASPSB</name>
<reference evidence="2 3" key="1">
    <citation type="submission" date="2018-02" db="EMBL/GenBank/DDBJ databases">
        <title>The genomes of Aspergillus section Nigri reveals drivers in fungal speciation.</title>
        <authorList>
            <consortium name="DOE Joint Genome Institute"/>
            <person name="Vesth T.C."/>
            <person name="Nybo J."/>
            <person name="Theobald S."/>
            <person name="Brandl J."/>
            <person name="Frisvad J.C."/>
            <person name="Nielsen K.F."/>
            <person name="Lyhne E.K."/>
            <person name="Kogle M.E."/>
            <person name="Kuo A."/>
            <person name="Riley R."/>
            <person name="Clum A."/>
            <person name="Nolan M."/>
            <person name="Lipzen A."/>
            <person name="Salamov A."/>
            <person name="Henrissat B."/>
            <person name="Wiebenga A."/>
            <person name="De vries R.P."/>
            <person name="Grigoriev I.V."/>
            <person name="Mortensen U.H."/>
            <person name="Andersen M.R."/>
            <person name="Baker S.E."/>
        </authorList>
    </citation>
    <scope>NUCLEOTIDE SEQUENCE [LARGE SCALE GENOMIC DNA]</scope>
    <source>
        <strain evidence="2 3">CBS 121057</strain>
    </source>
</reference>
<dbReference type="OrthoDB" id="4510463at2759"/>
<dbReference type="VEuPathDB" id="FungiDB:BO78DRAFT_391343"/>
<feature type="region of interest" description="Disordered" evidence="1">
    <location>
        <begin position="47"/>
        <end position="98"/>
    </location>
</feature>
<dbReference type="STRING" id="1448318.A0A319DTW4"/>
<gene>
    <name evidence="2" type="ORF">BO78DRAFT_391343</name>
</gene>
<dbReference type="AlphaFoldDB" id="A0A319DTW4"/>
<protein>
    <submittedName>
        <fullName evidence="2">Uncharacterized protein</fullName>
    </submittedName>
</protein>
<feature type="region of interest" description="Disordered" evidence="1">
    <location>
        <begin position="363"/>
        <end position="414"/>
    </location>
</feature>
<feature type="compositionally biased region" description="Polar residues" evidence="1">
    <location>
        <begin position="72"/>
        <end position="93"/>
    </location>
</feature>